<organism evidence="13">
    <name type="scientific">Schistocephalus solidus</name>
    <name type="common">Tapeworm</name>
    <dbReference type="NCBI Taxonomy" id="70667"/>
    <lineage>
        <taxon>Eukaryota</taxon>
        <taxon>Metazoa</taxon>
        <taxon>Spiralia</taxon>
        <taxon>Lophotrochozoa</taxon>
        <taxon>Platyhelminthes</taxon>
        <taxon>Cestoda</taxon>
        <taxon>Eucestoda</taxon>
        <taxon>Diphyllobothriidea</taxon>
        <taxon>Diphyllobothriidae</taxon>
        <taxon>Schistocephalus</taxon>
    </lineage>
</organism>
<dbReference type="InterPro" id="IPR015919">
    <property type="entry name" value="Cadherin-like_sf"/>
</dbReference>
<feature type="domain" description="Cadherin" evidence="10">
    <location>
        <begin position="381"/>
        <end position="525"/>
    </location>
</feature>
<sequence length="1206" mass="132976">MEHSEAGRFVGNIYQAAKFTQPIQALNLESSVTNFSQFFSIDTASGVIRTKYSNPEILDRERICPPNFEETLSRLPEIDFKECRMSLLLSLNNKILISVSIIIDDLNDNAPAFYENNKLLTELSISVYEDALVNATRQKLPIALDPDGTSNQVVLYKLIGDQLPFRLEQPNFLAGQLHPHLIVTSPLDYEHIPRYSFFLQTCESKDLSSDSEFISSTTSRLNEPKCSSTYVIVNMLNVNDNSPKFINASYTTIVKENSPVGTTLLTLRAIDADAPPFGNVSYFIKEQEGLPFSVDEVTGRLFLASTELYQNQYSFVVEATDGQPQTQMYEELHGVQLSNVDSALVTIFVVDVNDHAPSIEVRHASNQTLVVYATFLAATEEEEVFVAELSEETTDQVVLAYFTIRDEDEGENAVCSCRLDPDSPSNFFSKFSVSRVNQLSQQAYIYRLAAISPLDAEDPLLGLHLRTPVQADRCRGTAGFLPVTIECSDAGAVPLTSYRTIFIAVQDLNEFSTIFPTPALTEPVFLGPDGNLVYQLNVSENTPTGTEIYTISATDKDASQCIEYFLDGTSEASQFVEIMPYRGTLVLLRMFDYETLRKFSFRVFAREKTPGKNNGSIAVATIEISVLNENDNRPKVDFPPALDQTTCAKIKTPLLEVAPSNIIQPLLSNEADCFVVDVLEETAVGTTLIVLNASDEDSPGNGSFFFMLLEAFVPELTSGALQQRYLKSTRLMNPPVKMEPGGGIRVSGRLDREETKWIDLVFSVSDDGLSSMTSTGILRITLRDVNDNAPSWQFPSANDYHLSIGLVTEVGSFITRVQASDTDDEGGNGEVEYAIALLPSDPNSLEISSLMRDELRNAYYGYDFFEIKSDTGEISTKRMFSNSSIKFFRLDLIATDKGQRPQSSQAHLLITVSDAPFTDVPSVDVNYVQNDDIQVADQGFGSGENPAEEKTPVNFKYELTSSSLVYLIGIFTGICAIILFIFLLSFVYCKQYGWPSRTVTLRKSKCPQQLNPVNLTPCSDPLSLPPFSSSSRDSSCPSRTWIPLEEAGSLQLKPSSPGLAQEPDFSLLPTSEPPFPVIALPVHSVPLSLEPTRKSDGSALPDVLLNKLNVPIFVSIAVVPERAGEFGEEDLAYQHSALSGDDGNSRTDQGPSTHALNSISLRTRCDQGSKSDVANASVLMPETEDVHAKKEGISRESIIYLPQSVT</sequence>
<dbReference type="CDD" id="cd11304">
    <property type="entry name" value="Cadherin_repeat"/>
    <property type="match status" value="6"/>
</dbReference>
<dbReference type="AlphaFoldDB" id="A0A183SGY0"/>
<reference evidence="13" key="1">
    <citation type="submission" date="2016-06" db="UniProtKB">
        <authorList>
            <consortium name="WormBaseParasite"/>
        </authorList>
    </citation>
    <scope>IDENTIFICATION</scope>
</reference>
<dbReference type="GO" id="GO:0007156">
    <property type="term" value="P:homophilic cell adhesion via plasma membrane adhesion molecules"/>
    <property type="evidence" value="ECO:0007669"/>
    <property type="project" value="InterPro"/>
</dbReference>
<dbReference type="GO" id="GO:0005886">
    <property type="term" value="C:plasma membrane"/>
    <property type="evidence" value="ECO:0007669"/>
    <property type="project" value="InterPro"/>
</dbReference>
<dbReference type="Proteomes" id="UP000275846">
    <property type="component" value="Unassembled WGS sequence"/>
</dbReference>
<dbReference type="WBParaSite" id="SSLN_0000358101-mRNA-1">
    <property type="protein sequence ID" value="SSLN_0000358101-mRNA-1"/>
    <property type="gene ID" value="SSLN_0000358101"/>
</dbReference>
<evidence type="ECO:0000256" key="3">
    <source>
        <dbReference type="ARBA" id="ARBA00022737"/>
    </source>
</evidence>
<keyword evidence="12" id="KW-1185">Reference proteome</keyword>
<name>A0A183SGY0_SCHSO</name>
<gene>
    <name evidence="11" type="ORF">SSLN_LOCUS3478</name>
</gene>
<feature type="domain" description="Cadherin" evidence="10">
    <location>
        <begin position="796"/>
        <end position="923"/>
    </location>
</feature>
<dbReference type="PANTHER" id="PTHR24028">
    <property type="entry name" value="CADHERIN-87A"/>
    <property type="match status" value="1"/>
</dbReference>
<evidence type="ECO:0000256" key="5">
    <source>
        <dbReference type="ARBA" id="ARBA00022989"/>
    </source>
</evidence>
<evidence type="ECO:0000313" key="13">
    <source>
        <dbReference type="WBParaSite" id="SSLN_0000358101-mRNA-1"/>
    </source>
</evidence>
<evidence type="ECO:0000256" key="9">
    <source>
        <dbReference type="SAM" id="Phobius"/>
    </source>
</evidence>
<evidence type="ECO:0000313" key="11">
    <source>
        <dbReference type="EMBL" id="VDL89863.1"/>
    </source>
</evidence>
<evidence type="ECO:0000256" key="8">
    <source>
        <dbReference type="PROSITE-ProRule" id="PRU00043"/>
    </source>
</evidence>
<comment type="subcellular location">
    <subcellularLocation>
        <location evidence="1">Membrane</location>
        <topology evidence="1">Single-pass membrane protein</topology>
    </subcellularLocation>
</comment>
<dbReference type="InterPro" id="IPR020894">
    <property type="entry name" value="Cadherin_CS"/>
</dbReference>
<keyword evidence="7" id="KW-0325">Glycoprotein</keyword>
<dbReference type="SMART" id="SM00112">
    <property type="entry name" value="CA"/>
    <property type="match status" value="6"/>
</dbReference>
<feature type="transmembrane region" description="Helical" evidence="9">
    <location>
        <begin position="964"/>
        <end position="988"/>
    </location>
</feature>
<dbReference type="PANTHER" id="PTHR24028:SF146">
    <property type="entry name" value="CADHERIN 96CB, ISOFORM D-RELATED"/>
    <property type="match status" value="1"/>
</dbReference>
<dbReference type="PROSITE" id="PS00232">
    <property type="entry name" value="CADHERIN_1"/>
    <property type="match status" value="3"/>
</dbReference>
<feature type="domain" description="Cadherin" evidence="10">
    <location>
        <begin position="670"/>
        <end position="792"/>
    </location>
</feature>
<feature type="domain" description="Cadherin" evidence="10">
    <location>
        <begin position="246"/>
        <end position="359"/>
    </location>
</feature>
<dbReference type="InterPro" id="IPR050174">
    <property type="entry name" value="Protocadherin/Cadherin-CA"/>
</dbReference>
<keyword evidence="6 9" id="KW-0472">Membrane</keyword>
<evidence type="ECO:0000259" key="10">
    <source>
        <dbReference type="PROSITE" id="PS50268"/>
    </source>
</evidence>
<proteinExistence type="predicted"/>
<evidence type="ECO:0000313" key="12">
    <source>
        <dbReference type="Proteomes" id="UP000275846"/>
    </source>
</evidence>
<dbReference type="SUPFAM" id="SSF49313">
    <property type="entry name" value="Cadherin-like"/>
    <property type="match status" value="6"/>
</dbReference>
<dbReference type="InterPro" id="IPR002126">
    <property type="entry name" value="Cadherin-like_dom"/>
</dbReference>
<keyword evidence="3" id="KW-0677">Repeat</keyword>
<dbReference type="Pfam" id="PF00028">
    <property type="entry name" value="Cadherin"/>
    <property type="match status" value="3"/>
</dbReference>
<dbReference type="EMBL" id="UYSU01032549">
    <property type="protein sequence ID" value="VDL89863.1"/>
    <property type="molecule type" value="Genomic_DNA"/>
</dbReference>
<dbReference type="OrthoDB" id="6252479at2759"/>
<dbReference type="Gene3D" id="2.60.40.60">
    <property type="entry name" value="Cadherins"/>
    <property type="match status" value="7"/>
</dbReference>
<dbReference type="GO" id="GO:0005509">
    <property type="term" value="F:calcium ion binding"/>
    <property type="evidence" value="ECO:0007669"/>
    <property type="project" value="UniProtKB-UniRule"/>
</dbReference>
<accession>A0A183SGY0</accession>
<evidence type="ECO:0000256" key="2">
    <source>
        <dbReference type="ARBA" id="ARBA00022692"/>
    </source>
</evidence>
<evidence type="ECO:0000256" key="7">
    <source>
        <dbReference type="ARBA" id="ARBA00023180"/>
    </source>
</evidence>
<keyword evidence="4 8" id="KW-0106">Calcium</keyword>
<evidence type="ECO:0000256" key="1">
    <source>
        <dbReference type="ARBA" id="ARBA00004167"/>
    </source>
</evidence>
<dbReference type="PROSITE" id="PS50268">
    <property type="entry name" value="CADHERIN_2"/>
    <property type="match status" value="6"/>
</dbReference>
<dbReference type="PRINTS" id="PR00205">
    <property type="entry name" value="CADHERIN"/>
</dbReference>
<keyword evidence="5 9" id="KW-1133">Transmembrane helix</keyword>
<evidence type="ECO:0000256" key="6">
    <source>
        <dbReference type="ARBA" id="ARBA00023136"/>
    </source>
</evidence>
<reference evidence="11 12" key="2">
    <citation type="submission" date="2018-11" db="EMBL/GenBank/DDBJ databases">
        <authorList>
            <consortium name="Pathogen Informatics"/>
        </authorList>
    </citation>
    <scope>NUCLEOTIDE SEQUENCE [LARGE SCALE GENOMIC DNA]</scope>
    <source>
        <strain evidence="11 12">NST_G2</strain>
    </source>
</reference>
<feature type="domain" description="Cadherin" evidence="10">
    <location>
        <begin position="119"/>
        <end position="245"/>
    </location>
</feature>
<feature type="domain" description="Cadherin" evidence="10">
    <location>
        <begin position="530"/>
        <end position="636"/>
    </location>
</feature>
<protein>
    <submittedName>
        <fullName evidence="13">Protocadherin Fat 4</fullName>
    </submittedName>
</protein>
<keyword evidence="2 9" id="KW-0812">Transmembrane</keyword>
<evidence type="ECO:0000256" key="4">
    <source>
        <dbReference type="ARBA" id="ARBA00022837"/>
    </source>
</evidence>
<dbReference type="STRING" id="70667.A0A183SGY0"/>